<reference evidence="2" key="1">
    <citation type="submission" date="2022-07" db="EMBL/GenBank/DDBJ databases">
        <authorList>
            <person name="Trinca V."/>
            <person name="Uliana J.V.C."/>
            <person name="Torres T.T."/>
            <person name="Ward R.J."/>
            <person name="Monesi N."/>
        </authorList>
    </citation>
    <scope>NUCLEOTIDE SEQUENCE</scope>
    <source>
        <strain evidence="2">HSMRA1968</strain>
        <tissue evidence="2">Whole embryos</tissue>
    </source>
</reference>
<comment type="caution">
    <text evidence="2">The sequence shown here is derived from an EMBL/GenBank/DDBJ whole genome shotgun (WGS) entry which is preliminary data.</text>
</comment>
<keyword evidence="3" id="KW-1185">Reference proteome</keyword>
<evidence type="ECO:0000313" key="2">
    <source>
        <dbReference type="EMBL" id="KAJ6634657.1"/>
    </source>
</evidence>
<organism evidence="2 3">
    <name type="scientific">Pseudolycoriella hygida</name>
    <dbReference type="NCBI Taxonomy" id="35572"/>
    <lineage>
        <taxon>Eukaryota</taxon>
        <taxon>Metazoa</taxon>
        <taxon>Ecdysozoa</taxon>
        <taxon>Arthropoda</taxon>
        <taxon>Hexapoda</taxon>
        <taxon>Insecta</taxon>
        <taxon>Pterygota</taxon>
        <taxon>Neoptera</taxon>
        <taxon>Endopterygota</taxon>
        <taxon>Diptera</taxon>
        <taxon>Nematocera</taxon>
        <taxon>Sciaroidea</taxon>
        <taxon>Sciaridae</taxon>
        <taxon>Pseudolycoriella</taxon>
    </lineage>
</organism>
<dbReference type="PANTHER" id="PTHR46601">
    <property type="entry name" value="ULP_PROTEASE DOMAIN-CONTAINING PROTEIN"/>
    <property type="match status" value="1"/>
</dbReference>
<dbReference type="EMBL" id="WJQU01000004">
    <property type="protein sequence ID" value="KAJ6634657.1"/>
    <property type="molecule type" value="Genomic_DNA"/>
</dbReference>
<name>A0A9Q0MQX6_9DIPT</name>
<dbReference type="Proteomes" id="UP001151699">
    <property type="component" value="Chromosome C"/>
</dbReference>
<accession>A0A9Q0MQX6</accession>
<proteinExistence type="predicted"/>
<feature type="region of interest" description="Disordered" evidence="1">
    <location>
        <begin position="1"/>
        <end position="74"/>
    </location>
</feature>
<evidence type="ECO:0000256" key="1">
    <source>
        <dbReference type="SAM" id="MobiDB-lite"/>
    </source>
</evidence>
<feature type="compositionally biased region" description="Basic and acidic residues" evidence="1">
    <location>
        <begin position="22"/>
        <end position="36"/>
    </location>
</feature>
<feature type="compositionally biased region" description="Basic residues" evidence="1">
    <location>
        <begin position="37"/>
        <end position="48"/>
    </location>
</feature>
<feature type="compositionally biased region" description="Polar residues" evidence="1">
    <location>
        <begin position="50"/>
        <end position="66"/>
    </location>
</feature>
<dbReference type="PANTHER" id="PTHR46601:SF2">
    <property type="entry name" value="UBIQUITIN-LIKE PROTEASE FAMILY PROFILE DOMAIN-CONTAINING PROTEIN"/>
    <property type="match status" value="1"/>
</dbReference>
<dbReference type="AlphaFoldDB" id="A0A9Q0MQX6"/>
<evidence type="ECO:0000313" key="3">
    <source>
        <dbReference type="Proteomes" id="UP001151699"/>
    </source>
</evidence>
<dbReference type="OrthoDB" id="10049742at2759"/>
<gene>
    <name evidence="2" type="ORF">Bhyg_13233</name>
</gene>
<protein>
    <submittedName>
        <fullName evidence="2">Uncharacterized protein</fullName>
    </submittedName>
</protein>
<sequence length="391" mass="45059">MAHDERSRQYRLKIGLEQLPKAQREKTKRMNREYVRRKVAKCRARKKGNNSESQSIQQAKASTSAEENGPYKTKSAWTKTVGKVKRSLPPASDKKKFVVTKVLKMFNEEDARDMVNLGHPKSRPLIKKKGLNPEIIDANKLFYERDDVSRISPNMRDCRSFPNPVTGTKEIKQIRFLMYKLSDVHKMFVKHSQSDENGRNAQVGLAKFCSLRPPHVKLVNSTPLAQCQCIYHNNFILCCKAINQNLPEFPTYGEQLERLLLCENPTKECWFRSCPKCVDAKKVLANILRKSGKKAGSVAMWIQWKKDNDRFQKCFEEGTLKSLISHFLEILPDFLKHSYVKRSQAKAFESDNEDVPRSNGTIASLQFDFAENFKCEAQEEVQPAHWNQASV</sequence>